<sequence length="393" mass="45947">MDEKEIINISIKLFWNDQDEPDTIFLNGISYKKITDELVHSDIHDLISPINFPWKRYRQITLNMQRKTSTRFNLIIIKENEVELTLDDSEEPSDVFSDQSIDSLDNQHTYNGMANALSNQYPIILILSVNVATTDIPTIVQQSEDNRDSINFKVMKNNQQSPSQIDDTKDEIIDDDSESSEIQEDDDDYQKASLNISRKKKEKTQIQHTSSSETDSDSITNEIEKNKAYLLKSNFEIIQKNQLIVYDDKLFSKNSSIEDLLIMNFSHLFNDINVINFSLQSLPSYSTNMESLDTYFKEWAVQYNQLKSTKEEIEEKMLKLLYELRGTYLILLIMLAEEISERHEQRYWVGTWRLIELLNITHCPSSILVESGLTARFLMRDTNYDQFLKKPPK</sequence>
<feature type="region of interest" description="Disordered" evidence="2">
    <location>
        <begin position="155"/>
        <end position="218"/>
    </location>
</feature>
<evidence type="ECO:0000256" key="1">
    <source>
        <dbReference type="SAM" id="Coils"/>
    </source>
</evidence>
<gene>
    <name evidence="3" type="ORF">F8M41_013527</name>
</gene>
<feature type="compositionally biased region" description="Acidic residues" evidence="2">
    <location>
        <begin position="172"/>
        <end position="188"/>
    </location>
</feature>
<protein>
    <submittedName>
        <fullName evidence="3">Uncharacterized protein</fullName>
    </submittedName>
</protein>
<proteinExistence type="predicted"/>
<dbReference type="EMBL" id="WTPW01000276">
    <property type="protein sequence ID" value="KAF0527635.1"/>
    <property type="molecule type" value="Genomic_DNA"/>
</dbReference>
<name>A0A8H4AS74_GIGMA</name>
<evidence type="ECO:0000313" key="4">
    <source>
        <dbReference type="Proteomes" id="UP000439903"/>
    </source>
</evidence>
<organism evidence="3 4">
    <name type="scientific">Gigaspora margarita</name>
    <dbReference type="NCBI Taxonomy" id="4874"/>
    <lineage>
        <taxon>Eukaryota</taxon>
        <taxon>Fungi</taxon>
        <taxon>Fungi incertae sedis</taxon>
        <taxon>Mucoromycota</taxon>
        <taxon>Glomeromycotina</taxon>
        <taxon>Glomeromycetes</taxon>
        <taxon>Diversisporales</taxon>
        <taxon>Gigasporaceae</taxon>
        <taxon>Gigaspora</taxon>
    </lineage>
</organism>
<feature type="coiled-coil region" evidence="1">
    <location>
        <begin position="296"/>
        <end position="323"/>
    </location>
</feature>
<dbReference type="AlphaFoldDB" id="A0A8H4AS74"/>
<keyword evidence="1" id="KW-0175">Coiled coil</keyword>
<evidence type="ECO:0000256" key="2">
    <source>
        <dbReference type="SAM" id="MobiDB-lite"/>
    </source>
</evidence>
<dbReference type="OrthoDB" id="2441323at2759"/>
<reference evidence="3 4" key="1">
    <citation type="journal article" date="2019" name="Environ. Microbiol.">
        <title>At the nexus of three kingdoms: the genome of the mycorrhizal fungus Gigaspora margarita provides insights into plant, endobacterial and fungal interactions.</title>
        <authorList>
            <person name="Venice F."/>
            <person name="Ghignone S."/>
            <person name="Salvioli di Fossalunga A."/>
            <person name="Amselem J."/>
            <person name="Novero M."/>
            <person name="Xianan X."/>
            <person name="Sedzielewska Toro K."/>
            <person name="Morin E."/>
            <person name="Lipzen A."/>
            <person name="Grigoriev I.V."/>
            <person name="Henrissat B."/>
            <person name="Martin F.M."/>
            <person name="Bonfante P."/>
        </authorList>
    </citation>
    <scope>NUCLEOTIDE SEQUENCE [LARGE SCALE GENOMIC DNA]</scope>
    <source>
        <strain evidence="3 4">BEG34</strain>
    </source>
</reference>
<dbReference type="Proteomes" id="UP000439903">
    <property type="component" value="Unassembled WGS sequence"/>
</dbReference>
<accession>A0A8H4AS74</accession>
<evidence type="ECO:0000313" key="3">
    <source>
        <dbReference type="EMBL" id="KAF0527635.1"/>
    </source>
</evidence>
<comment type="caution">
    <text evidence="3">The sequence shown here is derived from an EMBL/GenBank/DDBJ whole genome shotgun (WGS) entry which is preliminary data.</text>
</comment>
<keyword evidence="4" id="KW-1185">Reference proteome</keyword>